<evidence type="ECO:0000256" key="2">
    <source>
        <dbReference type="ARBA" id="ARBA00005983"/>
    </source>
</evidence>
<dbReference type="InterPro" id="IPR001206">
    <property type="entry name" value="Diacylglycerol_kinase_cat_dom"/>
</dbReference>
<proteinExistence type="inferred from homology"/>
<protein>
    <submittedName>
        <fullName evidence="4">Diacylglycerol kinase family enzyme</fullName>
    </submittedName>
</protein>
<evidence type="ECO:0000313" key="5">
    <source>
        <dbReference type="Proteomes" id="UP000182054"/>
    </source>
</evidence>
<dbReference type="Gene3D" id="3.40.50.10330">
    <property type="entry name" value="Probable inorganic polyphosphate/atp-NAD kinase, domain 1"/>
    <property type="match status" value="1"/>
</dbReference>
<dbReference type="SUPFAM" id="SSF111331">
    <property type="entry name" value="NAD kinase/diacylglycerol kinase-like"/>
    <property type="match status" value="1"/>
</dbReference>
<dbReference type="InterPro" id="IPR017438">
    <property type="entry name" value="ATP-NAD_kinase_N"/>
</dbReference>
<dbReference type="RefSeq" id="WP_068362407.1">
    <property type="nucleotide sequence ID" value="NZ_FOJN01000002.1"/>
</dbReference>
<feature type="domain" description="DAGKc" evidence="3">
    <location>
        <begin position="1"/>
        <end position="138"/>
    </location>
</feature>
<dbReference type="EMBL" id="FOJN01000002">
    <property type="protein sequence ID" value="SFA42727.1"/>
    <property type="molecule type" value="Genomic_DNA"/>
</dbReference>
<name>A0A1I0STJ8_9NOCA</name>
<dbReference type="GO" id="GO:0004143">
    <property type="term" value="F:ATP-dependent diacylglycerol kinase activity"/>
    <property type="evidence" value="ECO:0007669"/>
    <property type="project" value="TreeGrafter"/>
</dbReference>
<comment type="similarity">
    <text evidence="2">Belongs to the diacylglycerol/lipid kinase family.</text>
</comment>
<evidence type="ECO:0000313" key="4">
    <source>
        <dbReference type="EMBL" id="SFA42727.1"/>
    </source>
</evidence>
<dbReference type="PROSITE" id="PS50146">
    <property type="entry name" value="DAGK"/>
    <property type="match status" value="1"/>
</dbReference>
<dbReference type="GO" id="GO:0005886">
    <property type="term" value="C:plasma membrane"/>
    <property type="evidence" value="ECO:0007669"/>
    <property type="project" value="TreeGrafter"/>
</dbReference>
<evidence type="ECO:0000256" key="1">
    <source>
        <dbReference type="ARBA" id="ARBA00001946"/>
    </source>
</evidence>
<keyword evidence="4" id="KW-0808">Transferase</keyword>
<dbReference type="GeneID" id="85484765"/>
<dbReference type="OrthoDB" id="142078at2"/>
<dbReference type="PANTHER" id="PTHR12358:SF106">
    <property type="entry name" value="LIPID KINASE YEGS"/>
    <property type="match status" value="1"/>
</dbReference>
<reference evidence="4 5" key="1">
    <citation type="submission" date="2016-10" db="EMBL/GenBank/DDBJ databases">
        <authorList>
            <person name="de Groot N.N."/>
        </authorList>
    </citation>
    <scope>NUCLEOTIDE SEQUENCE [LARGE SCALE GENOMIC DNA]</scope>
    <source>
        <strain evidence="4 5">DSM 44908</strain>
    </source>
</reference>
<gene>
    <name evidence="4" type="ORF">SAMN05444374_102297</name>
</gene>
<comment type="cofactor">
    <cofactor evidence="1">
        <name>Mg(2+)</name>
        <dbReference type="ChEBI" id="CHEBI:18420"/>
    </cofactor>
</comment>
<accession>A0A1I0STJ8</accession>
<dbReference type="Proteomes" id="UP000182054">
    <property type="component" value="Unassembled WGS sequence"/>
</dbReference>
<dbReference type="Gene3D" id="2.60.200.40">
    <property type="match status" value="1"/>
</dbReference>
<dbReference type="Pfam" id="PF00781">
    <property type="entry name" value="DAGK_cat"/>
    <property type="match status" value="1"/>
</dbReference>
<dbReference type="SMART" id="SM00046">
    <property type="entry name" value="DAGKc"/>
    <property type="match status" value="1"/>
</dbReference>
<dbReference type="InterPro" id="IPR050187">
    <property type="entry name" value="Lipid_Phosphate_FormReg"/>
</dbReference>
<keyword evidence="4" id="KW-0418">Kinase</keyword>
<dbReference type="AlphaFoldDB" id="A0A1I0STJ8"/>
<organism evidence="4 5">
    <name type="scientific">Rhodococcoides kroppenstedtii</name>
    <dbReference type="NCBI Taxonomy" id="293050"/>
    <lineage>
        <taxon>Bacteria</taxon>
        <taxon>Bacillati</taxon>
        <taxon>Actinomycetota</taxon>
        <taxon>Actinomycetes</taxon>
        <taxon>Mycobacteriales</taxon>
        <taxon>Nocardiaceae</taxon>
        <taxon>Rhodococcoides</taxon>
    </lineage>
</organism>
<sequence>MRAILIVNPHATSTTPAGRDLVAHALASRVSLQVAQTTHRGHATELGREARRAGLDLVIVHGGDGTVNEVVNGLLGTPAPTSMQSVTVGPVPLLAVVPGGSANVFARSLGIERDPVAATNQLIDLIGAEQRRRIGLGYCVRVVDGRSDDRRWFLFNAGMGLDADVCAAIDKGRRSGEPVSPSRYVRTAIATFFRRKRADPKLSVRVEDGPEENGVHYVFVTNTDPWTYLNDRPVRTNPTTRFETGLGVFGMRTTAVLPSLRVVAQLLSPSREPSSSRLLRTDDTRCVVVRASDPVGLQVDGDYLGERTEVRFVSAPDALDVVAPRADLGVSNHAETGTTPR</sequence>
<dbReference type="InterPro" id="IPR016064">
    <property type="entry name" value="NAD/diacylglycerol_kinase_sf"/>
</dbReference>
<dbReference type="PANTHER" id="PTHR12358">
    <property type="entry name" value="SPHINGOSINE KINASE"/>
    <property type="match status" value="1"/>
</dbReference>
<evidence type="ECO:0000259" key="3">
    <source>
        <dbReference type="PROSITE" id="PS50146"/>
    </source>
</evidence>